<dbReference type="GO" id="GO:0016747">
    <property type="term" value="F:acyltransferase activity, transferring groups other than amino-acyl groups"/>
    <property type="evidence" value="ECO:0007669"/>
    <property type="project" value="InterPro"/>
</dbReference>
<sequence>MVSKFQVRQVNWHDARPLLQQVRYRVFVCELRVDPRSEFDGNDEHAWHILACDRAGTPVGTGRLCRNGEIGRIAVVMEHRNQGLGQAITKSLFRVARHQQLSDVFMKPELGDIDKFSQCAANPVGPVFMEEGIPHQQLICSADDVKLPDLSYLH</sequence>
<evidence type="ECO:0000259" key="1">
    <source>
        <dbReference type="PROSITE" id="PS51186"/>
    </source>
</evidence>
<dbReference type="InterPro" id="IPR000182">
    <property type="entry name" value="GNAT_dom"/>
</dbReference>
<feature type="domain" description="N-acetyltransferase" evidence="1">
    <location>
        <begin position="5"/>
        <end position="134"/>
    </location>
</feature>
<reference evidence="2" key="1">
    <citation type="submission" date="2020-09" db="EMBL/GenBank/DDBJ databases">
        <title>A novel bacterium of genus Neiella, isolated from South China Sea.</title>
        <authorList>
            <person name="Huang H."/>
            <person name="Mo K."/>
            <person name="Hu Y."/>
        </authorList>
    </citation>
    <scope>NUCLEOTIDE SEQUENCE</scope>
    <source>
        <strain evidence="2">HB171785</strain>
    </source>
</reference>
<dbReference type="Pfam" id="PF00583">
    <property type="entry name" value="Acetyltransf_1"/>
    <property type="match status" value="1"/>
</dbReference>
<comment type="caution">
    <text evidence="2">The sequence shown here is derived from an EMBL/GenBank/DDBJ whole genome shotgun (WGS) entry which is preliminary data.</text>
</comment>
<dbReference type="Proteomes" id="UP000638014">
    <property type="component" value="Unassembled WGS sequence"/>
</dbReference>
<dbReference type="RefSeq" id="WP_191143631.1">
    <property type="nucleotide sequence ID" value="NZ_JACXAF010000003.1"/>
</dbReference>
<gene>
    <name evidence="2" type="ORF">IC617_03735</name>
</gene>
<evidence type="ECO:0000313" key="2">
    <source>
        <dbReference type="EMBL" id="MBD1388530.1"/>
    </source>
</evidence>
<dbReference type="CDD" id="cd04301">
    <property type="entry name" value="NAT_SF"/>
    <property type="match status" value="1"/>
</dbReference>
<protein>
    <submittedName>
        <fullName evidence="2">GNAT family N-acetyltransferase</fullName>
    </submittedName>
</protein>
<dbReference type="PROSITE" id="PS51186">
    <property type="entry name" value="GNAT"/>
    <property type="match status" value="1"/>
</dbReference>
<proteinExistence type="predicted"/>
<keyword evidence="3" id="KW-1185">Reference proteome</keyword>
<name>A0A8J6UL95_9GAMM</name>
<dbReference type="EMBL" id="JACXAF010000003">
    <property type="protein sequence ID" value="MBD1388530.1"/>
    <property type="molecule type" value="Genomic_DNA"/>
</dbReference>
<evidence type="ECO:0000313" key="3">
    <source>
        <dbReference type="Proteomes" id="UP000638014"/>
    </source>
</evidence>
<dbReference type="SUPFAM" id="SSF55729">
    <property type="entry name" value="Acyl-CoA N-acyltransferases (Nat)"/>
    <property type="match status" value="1"/>
</dbReference>
<organism evidence="2 3">
    <name type="scientific">Neiella litorisoli</name>
    <dbReference type="NCBI Taxonomy" id="2771431"/>
    <lineage>
        <taxon>Bacteria</taxon>
        <taxon>Pseudomonadati</taxon>
        <taxon>Pseudomonadota</taxon>
        <taxon>Gammaproteobacteria</taxon>
        <taxon>Alteromonadales</taxon>
        <taxon>Echinimonadaceae</taxon>
        <taxon>Neiella</taxon>
    </lineage>
</organism>
<accession>A0A8J6UL95</accession>
<dbReference type="InterPro" id="IPR016181">
    <property type="entry name" value="Acyl_CoA_acyltransferase"/>
</dbReference>
<dbReference type="Gene3D" id="3.40.630.30">
    <property type="match status" value="1"/>
</dbReference>
<dbReference type="AlphaFoldDB" id="A0A8J6UL95"/>